<dbReference type="Gene3D" id="2.30.42.10">
    <property type="match status" value="1"/>
</dbReference>
<dbReference type="AlphaFoldDB" id="A0A7W8IH00"/>
<organism evidence="4 5">
    <name type="scientific">Tunturiibacter empetritectus</name>
    <dbReference type="NCBI Taxonomy" id="3069691"/>
    <lineage>
        <taxon>Bacteria</taxon>
        <taxon>Pseudomonadati</taxon>
        <taxon>Acidobacteriota</taxon>
        <taxon>Terriglobia</taxon>
        <taxon>Terriglobales</taxon>
        <taxon>Acidobacteriaceae</taxon>
        <taxon>Tunturiibacter</taxon>
    </lineage>
</organism>
<evidence type="ECO:0000313" key="4">
    <source>
        <dbReference type="EMBL" id="MBB5317014.1"/>
    </source>
</evidence>
<dbReference type="InterPro" id="IPR024191">
    <property type="entry name" value="Peptidase_M61"/>
</dbReference>
<dbReference type="Pfam" id="PF17899">
    <property type="entry name" value="Peptidase_M61_N"/>
    <property type="match status" value="1"/>
</dbReference>
<dbReference type="InterPro" id="IPR027268">
    <property type="entry name" value="Peptidase_M4/M1_CTD_sf"/>
</dbReference>
<dbReference type="GO" id="GO:0008237">
    <property type="term" value="F:metallopeptidase activity"/>
    <property type="evidence" value="ECO:0007669"/>
    <property type="project" value="UniProtKB-KW"/>
</dbReference>
<accession>A0A7W8IH00</accession>
<reference evidence="4" key="1">
    <citation type="submission" date="2020-08" db="EMBL/GenBank/DDBJ databases">
        <title>Genomic Encyclopedia of Type Strains, Phase IV (KMG-V): Genome sequencing to study the core and pangenomes of soil and plant-associated prokaryotes.</title>
        <authorList>
            <person name="Whitman W."/>
        </authorList>
    </citation>
    <scope>NUCLEOTIDE SEQUENCE [LARGE SCALE GENOMIC DNA]</scope>
    <source>
        <strain evidence="4">M8UP27</strain>
    </source>
</reference>
<feature type="signal peptide" evidence="1">
    <location>
        <begin position="1"/>
        <end position="24"/>
    </location>
</feature>
<dbReference type="InterPro" id="IPR007963">
    <property type="entry name" value="Peptidase_M61_catalytic"/>
</dbReference>
<evidence type="ECO:0000259" key="3">
    <source>
        <dbReference type="Pfam" id="PF17899"/>
    </source>
</evidence>
<protein>
    <submittedName>
        <fullName evidence="4">Metalloprotease with PDZ domain</fullName>
    </submittedName>
</protein>
<keyword evidence="5" id="KW-1185">Reference proteome</keyword>
<dbReference type="Gene3D" id="1.10.390.10">
    <property type="entry name" value="Neutral Protease Domain 2"/>
    <property type="match status" value="1"/>
</dbReference>
<evidence type="ECO:0000313" key="5">
    <source>
        <dbReference type="Proteomes" id="UP000568106"/>
    </source>
</evidence>
<dbReference type="SUPFAM" id="SSF50156">
    <property type="entry name" value="PDZ domain-like"/>
    <property type="match status" value="1"/>
</dbReference>
<dbReference type="PIRSF" id="PIRSF016493">
    <property type="entry name" value="Glycyl_aminpptds"/>
    <property type="match status" value="1"/>
</dbReference>
<keyword evidence="4" id="KW-0378">Hydrolase</keyword>
<evidence type="ECO:0000259" key="2">
    <source>
        <dbReference type="Pfam" id="PF05299"/>
    </source>
</evidence>
<gene>
    <name evidence="4" type="ORF">HDF09_001683</name>
</gene>
<name>A0A7W8IH00_9BACT</name>
<keyword evidence="1" id="KW-0732">Signal</keyword>
<dbReference type="InterPro" id="IPR040756">
    <property type="entry name" value="Peptidase_M61_N"/>
</dbReference>
<dbReference type="Proteomes" id="UP000568106">
    <property type="component" value="Unassembled WGS sequence"/>
</dbReference>
<feature type="domain" description="Peptidase M61 N-terminal" evidence="3">
    <location>
        <begin position="31"/>
        <end position="204"/>
    </location>
</feature>
<keyword evidence="4" id="KW-0482">Metalloprotease</keyword>
<comment type="caution">
    <text evidence="4">The sequence shown here is derived from an EMBL/GenBank/DDBJ whole genome shotgun (WGS) entry which is preliminary data.</text>
</comment>
<dbReference type="GO" id="GO:0006508">
    <property type="term" value="P:proteolysis"/>
    <property type="evidence" value="ECO:0007669"/>
    <property type="project" value="UniProtKB-KW"/>
</dbReference>
<feature type="chain" id="PRO_5030611354" evidence="1">
    <location>
        <begin position="25"/>
        <end position="627"/>
    </location>
</feature>
<proteinExistence type="predicted"/>
<keyword evidence="4" id="KW-0645">Protease</keyword>
<evidence type="ECO:0000256" key="1">
    <source>
        <dbReference type="SAM" id="SignalP"/>
    </source>
</evidence>
<feature type="domain" description="Peptidase M61 catalytic" evidence="2">
    <location>
        <begin position="302"/>
        <end position="416"/>
    </location>
</feature>
<sequence length="627" mass="68892">MMSWWKKCAGAALAATVSTLVAGAQTAPITLSVDLTDAPRKILHATEVMPVTAGPLTVVYPKWIPGEHGPTGPIENMAGFFITANGQPVKWERDKVDMFAYHLTVPQGVTQLEMKIDFLASSALSGFSAGGSTSENLALLSWNTLLVYPADTDASQVMFTPSVKLPGGWNLGTALDKDGGSGQTSTFKTVSLEQLIDSPVLAGRYFREIPLAPEISPKHYLDMAADGPEQLNLSKEHIADFDKLVRETGALYKSRHYGSYHFLVTLSDEVAHFGLEHHQSSDDRVMATTFTDDREFVLDGLLLPHEFTHSWNGKYRRPAGLATSNYQKPMEGDLLWVYEGLTEYLGDVLAARCGIWTPEQYKQRLSTIAAEYDNRPGRTWRDIQDTATAAQILYSTGGGWDNWRLSVDYYDEGELVWLDVDTTIRKMTNGKKTIDDFVAKFHGLGGDTAPKVVPYTFDDVVAGLNSVVANDWATFLRTRLDSNSYHAPLGGLENGGYKLTYTDKPNAWSTLEDQQSESFNFWYSIGLHANKAGNVSDVLKGGVADKSGIGPGMKIVAVNGRAYTPDVLKAAIHDAKDSGPAAELITLNTGYYKVVKLDYHEGERYPTLERVPSVPDRLNDILKPATK</sequence>
<dbReference type="InterPro" id="IPR036034">
    <property type="entry name" value="PDZ_sf"/>
</dbReference>
<dbReference type="Pfam" id="PF05299">
    <property type="entry name" value="Peptidase_M61"/>
    <property type="match status" value="1"/>
</dbReference>
<dbReference type="Gene3D" id="2.60.40.3650">
    <property type="match status" value="1"/>
</dbReference>
<dbReference type="EMBL" id="JACHDY010000002">
    <property type="protein sequence ID" value="MBB5317014.1"/>
    <property type="molecule type" value="Genomic_DNA"/>
</dbReference>